<name>A0A072N4Q9_9GAMM</name>
<comment type="caution">
    <text evidence="2">The sequence shown here is derived from an EMBL/GenBank/DDBJ whole genome shotgun (WGS) entry which is preliminary data.</text>
</comment>
<feature type="transmembrane region" description="Helical" evidence="1">
    <location>
        <begin position="79"/>
        <end position="100"/>
    </location>
</feature>
<dbReference type="AlphaFoldDB" id="A0A072N4Q9"/>
<dbReference type="EMBL" id="ANIE01000003">
    <property type="protein sequence ID" value="KEF32242.1"/>
    <property type="molecule type" value="Genomic_DNA"/>
</dbReference>
<reference evidence="2 3" key="1">
    <citation type="submission" date="2012-12" db="EMBL/GenBank/DDBJ databases">
        <title>Genome assembly of Marinobacter sp. AK21.</title>
        <authorList>
            <person name="Khatri I."/>
            <person name="Kumar R."/>
            <person name="Vaidya B."/>
            <person name="Subramanian S."/>
            <person name="Pinnaka A."/>
        </authorList>
    </citation>
    <scope>NUCLEOTIDE SEQUENCE [LARGE SCALE GENOMIC DNA]</scope>
    <source>
        <strain evidence="2 3">AK21</strain>
    </source>
</reference>
<sequence>MDVRKEREEARTFGYTLAIFLGVVFGLLLPWWAEYSLPVWPWVLGAGLGVIAFLHPTALSPLRRGFIRVGEPLGRFNSVFLLSLVYFVLICPMGFLMRLLGKDPIHRSFDSRVSSYRKQSESSTSLELPF</sequence>
<evidence type="ECO:0008006" key="4">
    <source>
        <dbReference type="Google" id="ProtNLM"/>
    </source>
</evidence>
<keyword evidence="1" id="KW-0472">Membrane</keyword>
<proteinExistence type="predicted"/>
<dbReference type="InterPro" id="IPR045781">
    <property type="entry name" value="SxtJ"/>
</dbReference>
<feature type="transmembrane region" description="Helical" evidence="1">
    <location>
        <begin position="39"/>
        <end position="59"/>
    </location>
</feature>
<protein>
    <recommendedName>
        <fullName evidence="4">SxtJ</fullName>
    </recommendedName>
</protein>
<evidence type="ECO:0000256" key="1">
    <source>
        <dbReference type="SAM" id="Phobius"/>
    </source>
</evidence>
<dbReference type="Proteomes" id="UP000035057">
    <property type="component" value="Unassembled WGS sequence"/>
</dbReference>
<dbReference type="RefSeq" id="WP_036128767.1">
    <property type="nucleotide sequence ID" value="NZ_ANIE01000003.1"/>
</dbReference>
<organism evidence="2 3">
    <name type="scientific">Marinobacter nitratireducens</name>
    <dbReference type="NCBI Taxonomy" id="1137280"/>
    <lineage>
        <taxon>Bacteria</taxon>
        <taxon>Pseudomonadati</taxon>
        <taxon>Pseudomonadota</taxon>
        <taxon>Gammaproteobacteria</taxon>
        <taxon>Pseudomonadales</taxon>
        <taxon>Marinobacteraceae</taxon>
        <taxon>Marinobacter</taxon>
    </lineage>
</organism>
<gene>
    <name evidence="2" type="ORF">D777_00876</name>
</gene>
<evidence type="ECO:0000313" key="3">
    <source>
        <dbReference type="Proteomes" id="UP000035057"/>
    </source>
</evidence>
<dbReference type="STRING" id="1137280.D777_00876"/>
<keyword evidence="1" id="KW-1133">Transmembrane helix</keyword>
<dbReference type="PATRIC" id="fig|1137280.3.peg.692"/>
<dbReference type="Pfam" id="PF19588">
    <property type="entry name" value="SxtJ"/>
    <property type="match status" value="1"/>
</dbReference>
<accession>A0A072N4Q9</accession>
<evidence type="ECO:0000313" key="2">
    <source>
        <dbReference type="EMBL" id="KEF32242.1"/>
    </source>
</evidence>
<keyword evidence="3" id="KW-1185">Reference proteome</keyword>
<keyword evidence="1" id="KW-0812">Transmembrane</keyword>
<feature type="transmembrane region" description="Helical" evidence="1">
    <location>
        <begin position="12"/>
        <end position="33"/>
    </location>
</feature>